<keyword evidence="2 5" id="KW-0812">Transmembrane</keyword>
<dbReference type="GO" id="GO:0005230">
    <property type="term" value="F:extracellular ligand-gated monoatomic ion channel activity"/>
    <property type="evidence" value="ECO:0007669"/>
    <property type="project" value="InterPro"/>
</dbReference>
<evidence type="ECO:0000313" key="8">
    <source>
        <dbReference type="EMBL" id="KAK3082871.1"/>
    </source>
</evidence>
<keyword evidence="3 5" id="KW-1133">Transmembrane helix</keyword>
<dbReference type="CDD" id="cd19051">
    <property type="entry name" value="LGIC_TM_cation"/>
    <property type="match status" value="1"/>
</dbReference>
<comment type="caution">
    <text evidence="8">The sequence shown here is derived from an EMBL/GenBank/DDBJ whole genome shotgun (WGS) entry which is preliminary data.</text>
</comment>
<feature type="transmembrane region" description="Helical" evidence="5">
    <location>
        <begin position="307"/>
        <end position="328"/>
    </location>
</feature>
<feature type="domain" description="Neurotransmitter-gated ion-channel ligand-binding" evidence="6">
    <location>
        <begin position="100"/>
        <end position="306"/>
    </location>
</feature>
<dbReference type="InterPro" id="IPR006202">
    <property type="entry name" value="Neur_chan_lig-bd"/>
</dbReference>
<comment type="subcellular location">
    <subcellularLocation>
        <location evidence="1">Membrane</location>
        <topology evidence="1">Multi-pass membrane protein</topology>
    </subcellularLocation>
</comment>
<evidence type="ECO:0000259" key="7">
    <source>
        <dbReference type="Pfam" id="PF02932"/>
    </source>
</evidence>
<dbReference type="InterPro" id="IPR038050">
    <property type="entry name" value="Neuro_actylchol_rec"/>
</dbReference>
<feature type="domain" description="Neurotransmitter-gated ion-channel transmembrane" evidence="7">
    <location>
        <begin position="314"/>
        <end position="403"/>
    </location>
</feature>
<feature type="transmembrane region" description="Helical" evidence="5">
    <location>
        <begin position="471"/>
        <end position="491"/>
    </location>
</feature>
<dbReference type="InterPro" id="IPR036719">
    <property type="entry name" value="Neuro-gated_channel_TM_sf"/>
</dbReference>
<keyword evidence="4 5" id="KW-0472">Membrane</keyword>
<evidence type="ECO:0000256" key="3">
    <source>
        <dbReference type="ARBA" id="ARBA00022989"/>
    </source>
</evidence>
<evidence type="ECO:0000313" key="9">
    <source>
        <dbReference type="Proteomes" id="UP001186944"/>
    </source>
</evidence>
<dbReference type="Pfam" id="PF02932">
    <property type="entry name" value="Neur_chan_memb"/>
    <property type="match status" value="1"/>
</dbReference>
<dbReference type="InterPro" id="IPR006201">
    <property type="entry name" value="Neur_channel"/>
</dbReference>
<dbReference type="Proteomes" id="UP001186944">
    <property type="component" value="Unassembled WGS sequence"/>
</dbReference>
<dbReference type="PRINTS" id="PR00252">
    <property type="entry name" value="NRIONCHANNEL"/>
</dbReference>
<dbReference type="GO" id="GO:0016020">
    <property type="term" value="C:membrane"/>
    <property type="evidence" value="ECO:0007669"/>
    <property type="project" value="UniProtKB-SubCell"/>
</dbReference>
<name>A0AA88XDC1_PINIB</name>
<accession>A0AA88XDC1</accession>
<dbReference type="Pfam" id="PF02931">
    <property type="entry name" value="Neur_chan_LBD"/>
    <property type="match status" value="1"/>
</dbReference>
<dbReference type="CDD" id="cd18989">
    <property type="entry name" value="LGIC_ECD_cation"/>
    <property type="match status" value="1"/>
</dbReference>
<dbReference type="InterPro" id="IPR006029">
    <property type="entry name" value="Neurotrans-gated_channel_TM"/>
</dbReference>
<keyword evidence="9" id="KW-1185">Reference proteome</keyword>
<evidence type="ECO:0000256" key="1">
    <source>
        <dbReference type="ARBA" id="ARBA00004141"/>
    </source>
</evidence>
<sequence length="499" mass="56941">MYLFALSIDTGSDVHQIVKNLLYAKRMKAKARIILAEPRSQNSDIFTQSETLASFVIYTLLPPVFICLNANFKEPLILTDQKATHSLPVCHAAYTFTLEQQLRQELFVTNDYNKLARPDPTTRITVQLNLLTLKELNIRDQYLSVIGYFVVKWDETSRLKWNTNPTYNSDIDFIFCTETEIWVPPVIIENSVDNIGIMSDTSIRIRVAKDGEVTWSPTSIFTTNCVTDVTYYPFDTQTCAIVLTSWGYTKQELQFRKDNVVPLGMNNYKENGEWEYVGYSVANSIVNREAVNFFQLTYSLTFKRRPMYHVFNSIIPMVIISILACFVFKLPADAGEKMGYALTILLTSAVYLTLVADNIPTTSINTPYLSVYLVSLLSIDVMSVILTVLILEIYHTDSGKQVPGCLKFIIGKFMGSLVCYGNSKCCCRKERNNKVEEVSDFSTIKSMPDSDKENEDDFPTWQDLARIMDIFFFRLYCICLVSFTCIFLVIMSTSVDLNV</sequence>
<evidence type="ECO:0000256" key="2">
    <source>
        <dbReference type="ARBA" id="ARBA00022692"/>
    </source>
</evidence>
<reference evidence="8" key="1">
    <citation type="submission" date="2019-08" db="EMBL/GenBank/DDBJ databases">
        <title>The improved chromosome-level genome for the pearl oyster Pinctada fucata martensii using PacBio sequencing and Hi-C.</title>
        <authorList>
            <person name="Zheng Z."/>
        </authorList>
    </citation>
    <scope>NUCLEOTIDE SEQUENCE</scope>
    <source>
        <strain evidence="8">ZZ-2019</strain>
        <tissue evidence="8">Adductor muscle</tissue>
    </source>
</reference>
<dbReference type="Gene3D" id="1.20.58.390">
    <property type="entry name" value="Neurotransmitter-gated ion-channel transmembrane domain"/>
    <property type="match status" value="1"/>
</dbReference>
<feature type="transmembrane region" description="Helical" evidence="5">
    <location>
        <begin position="371"/>
        <end position="391"/>
    </location>
</feature>
<dbReference type="GO" id="GO:0004888">
    <property type="term" value="F:transmembrane signaling receptor activity"/>
    <property type="evidence" value="ECO:0007669"/>
    <property type="project" value="InterPro"/>
</dbReference>
<dbReference type="AlphaFoldDB" id="A0AA88XDC1"/>
<evidence type="ECO:0000259" key="6">
    <source>
        <dbReference type="Pfam" id="PF02931"/>
    </source>
</evidence>
<feature type="transmembrane region" description="Helical" evidence="5">
    <location>
        <begin position="340"/>
        <end position="359"/>
    </location>
</feature>
<dbReference type="InterPro" id="IPR036734">
    <property type="entry name" value="Neur_chan_lig-bd_sf"/>
</dbReference>
<organism evidence="8 9">
    <name type="scientific">Pinctada imbricata</name>
    <name type="common">Atlantic pearl-oyster</name>
    <name type="synonym">Pinctada martensii</name>
    <dbReference type="NCBI Taxonomy" id="66713"/>
    <lineage>
        <taxon>Eukaryota</taxon>
        <taxon>Metazoa</taxon>
        <taxon>Spiralia</taxon>
        <taxon>Lophotrochozoa</taxon>
        <taxon>Mollusca</taxon>
        <taxon>Bivalvia</taxon>
        <taxon>Autobranchia</taxon>
        <taxon>Pteriomorphia</taxon>
        <taxon>Pterioida</taxon>
        <taxon>Pterioidea</taxon>
        <taxon>Pteriidae</taxon>
        <taxon>Pinctada</taxon>
    </lineage>
</organism>
<dbReference type="SUPFAM" id="SSF90112">
    <property type="entry name" value="Neurotransmitter-gated ion-channel transmembrane pore"/>
    <property type="match status" value="1"/>
</dbReference>
<dbReference type="Gene3D" id="2.70.170.10">
    <property type="entry name" value="Neurotransmitter-gated ion-channel ligand-binding domain"/>
    <property type="match status" value="1"/>
</dbReference>
<dbReference type="FunFam" id="2.70.170.10:FF:000028">
    <property type="entry name" value="AcetylCholine Receptor"/>
    <property type="match status" value="1"/>
</dbReference>
<evidence type="ECO:0000256" key="5">
    <source>
        <dbReference type="SAM" id="Phobius"/>
    </source>
</evidence>
<proteinExistence type="predicted"/>
<evidence type="ECO:0000256" key="4">
    <source>
        <dbReference type="ARBA" id="ARBA00023136"/>
    </source>
</evidence>
<dbReference type="EMBL" id="VSWD01000014">
    <property type="protein sequence ID" value="KAK3082871.1"/>
    <property type="molecule type" value="Genomic_DNA"/>
</dbReference>
<gene>
    <name evidence="8" type="ORF">FSP39_007583</name>
</gene>
<dbReference type="SUPFAM" id="SSF63712">
    <property type="entry name" value="Nicotinic receptor ligand binding domain-like"/>
    <property type="match status" value="1"/>
</dbReference>
<dbReference type="PANTHER" id="PTHR18945">
    <property type="entry name" value="NEUROTRANSMITTER GATED ION CHANNEL"/>
    <property type="match status" value="1"/>
</dbReference>
<protein>
    <submittedName>
        <fullName evidence="8">Uncharacterized protein</fullName>
    </submittedName>
</protein>